<dbReference type="PANTHER" id="PTHR32227">
    <property type="entry name" value="GLUCAN ENDO-1,3-BETA-GLUCOSIDASE BG1-RELATED-RELATED"/>
    <property type="match status" value="1"/>
</dbReference>
<accession>A0A7N0VD40</accession>
<dbReference type="SUPFAM" id="SSF51445">
    <property type="entry name" value="(Trans)glycosidases"/>
    <property type="match status" value="1"/>
</dbReference>
<evidence type="ECO:0000256" key="7">
    <source>
        <dbReference type="RuleBase" id="RU004335"/>
    </source>
</evidence>
<keyword evidence="6" id="KW-0326">Glycosidase</keyword>
<protein>
    <recommendedName>
        <fullName evidence="3">glucan endo-1,3-beta-D-glucosidase</fullName>
        <ecNumber evidence="3">3.2.1.39</ecNumber>
    </recommendedName>
</protein>
<evidence type="ECO:0000256" key="1">
    <source>
        <dbReference type="ARBA" id="ARBA00000382"/>
    </source>
</evidence>
<evidence type="ECO:0000256" key="4">
    <source>
        <dbReference type="ARBA" id="ARBA00022729"/>
    </source>
</evidence>
<dbReference type="GO" id="GO:0005975">
    <property type="term" value="P:carbohydrate metabolic process"/>
    <property type="evidence" value="ECO:0007669"/>
    <property type="project" value="InterPro"/>
</dbReference>
<dbReference type="GO" id="GO:0042973">
    <property type="term" value="F:glucan endo-1,3-beta-D-glucosidase activity"/>
    <property type="evidence" value="ECO:0007669"/>
    <property type="project" value="UniProtKB-EC"/>
</dbReference>
<dbReference type="EC" id="3.2.1.39" evidence="3"/>
<dbReference type="Gramene" id="Kaladp0550s0014.1.v1.1">
    <property type="protein sequence ID" value="Kaladp0550s0014.1.v1.1"/>
    <property type="gene ID" value="Kaladp0550s0014.v1.1"/>
</dbReference>
<proteinExistence type="inferred from homology"/>
<evidence type="ECO:0000256" key="5">
    <source>
        <dbReference type="ARBA" id="ARBA00022801"/>
    </source>
</evidence>
<evidence type="ECO:0000256" key="6">
    <source>
        <dbReference type="ARBA" id="ARBA00023295"/>
    </source>
</evidence>
<dbReference type="Gene3D" id="3.20.20.80">
    <property type="entry name" value="Glycosidases"/>
    <property type="match status" value="1"/>
</dbReference>
<evidence type="ECO:0000313" key="9">
    <source>
        <dbReference type="Proteomes" id="UP000594263"/>
    </source>
</evidence>
<dbReference type="Proteomes" id="UP000594263">
    <property type="component" value="Unplaced"/>
</dbReference>
<comment type="catalytic activity">
    <reaction evidence="1">
        <text>Hydrolysis of (1-&gt;3)-beta-D-glucosidic linkages in (1-&gt;3)-beta-D-glucans.</text>
        <dbReference type="EC" id="3.2.1.39"/>
    </reaction>
</comment>
<dbReference type="EnsemblPlants" id="Kaladp0550s0014.1.v1.1">
    <property type="protein sequence ID" value="Kaladp0550s0014.1.v1.1"/>
    <property type="gene ID" value="Kaladp0550s0014.v1.1"/>
</dbReference>
<keyword evidence="4" id="KW-0732">Signal</keyword>
<evidence type="ECO:0000256" key="3">
    <source>
        <dbReference type="ARBA" id="ARBA00012780"/>
    </source>
</evidence>
<dbReference type="OMA" id="KPTMQMS"/>
<dbReference type="Pfam" id="PF00332">
    <property type="entry name" value="Glyco_hydro_17"/>
    <property type="match status" value="1"/>
</dbReference>
<sequence length="399" mass="43865">SSGGYGLDNFGINYGRIADNLPSPAAVSQLLQSLNITRVKLYDADPQVLTAFANTDVEFIVTVENAAVAKLTDESYAASWIQQWVQPHLPRTRITSIALGNEVLSSEDTALWDALLPAMRSVHSSLVSLKLDQVISVTTTHAMSVLSDSYPPSAGSFRDEFVAYIKPILEFHSKTKSPFLINAYPYFAYKDADDDDNLLNYVLFEPNPGVLDSNTNLTYDNMLYAQIDAVYYAIELMGHDDIAVKVSETGWPSRGDADERGATPANAAKYNGNLLARVASSEGTPARPEVPVDVRVFALFNEDLKPGPTSERNYGLFYPNMSTVYDDNLGFSCRVACQLSERSTCFFCCCSSCEILEMVVDAESSCCMSSSFSLELRTLAACRQLVLMIMNEAGRLDEH</sequence>
<name>A0A7N0VD40_KALFE</name>
<dbReference type="InterPro" id="IPR017853">
    <property type="entry name" value="GH"/>
</dbReference>
<organism evidence="8 9">
    <name type="scientific">Kalanchoe fedtschenkoi</name>
    <name type="common">Lavender scallops</name>
    <name type="synonym">South American air plant</name>
    <dbReference type="NCBI Taxonomy" id="63787"/>
    <lineage>
        <taxon>Eukaryota</taxon>
        <taxon>Viridiplantae</taxon>
        <taxon>Streptophyta</taxon>
        <taxon>Embryophyta</taxon>
        <taxon>Tracheophyta</taxon>
        <taxon>Spermatophyta</taxon>
        <taxon>Magnoliopsida</taxon>
        <taxon>eudicotyledons</taxon>
        <taxon>Gunneridae</taxon>
        <taxon>Pentapetalae</taxon>
        <taxon>Saxifragales</taxon>
        <taxon>Crassulaceae</taxon>
        <taxon>Kalanchoe</taxon>
    </lineage>
</organism>
<evidence type="ECO:0000313" key="8">
    <source>
        <dbReference type="EnsemblPlants" id="Kaladp0550s0014.1.v1.1"/>
    </source>
</evidence>
<dbReference type="InterPro" id="IPR000490">
    <property type="entry name" value="Glyco_hydro_17"/>
</dbReference>
<evidence type="ECO:0000256" key="2">
    <source>
        <dbReference type="ARBA" id="ARBA00008773"/>
    </source>
</evidence>
<keyword evidence="5" id="KW-0378">Hydrolase</keyword>
<keyword evidence="9" id="KW-1185">Reference proteome</keyword>
<dbReference type="AlphaFoldDB" id="A0A7N0VD40"/>
<comment type="similarity">
    <text evidence="2 7">Belongs to the glycosyl hydrolase 17 family.</text>
</comment>
<dbReference type="InterPro" id="IPR044965">
    <property type="entry name" value="Glyco_hydro_17_plant"/>
</dbReference>
<dbReference type="FunFam" id="3.20.20.80:FF:000005">
    <property type="entry name" value="Glucan endo-1,3-beta-glucosidase 14"/>
    <property type="match status" value="1"/>
</dbReference>
<reference evidence="8" key="1">
    <citation type="submission" date="2021-01" db="UniProtKB">
        <authorList>
            <consortium name="EnsemblPlants"/>
        </authorList>
    </citation>
    <scope>IDENTIFICATION</scope>
</reference>